<name>A0A5C8UVF1_9MICO</name>
<protein>
    <submittedName>
        <fullName evidence="2">Uncharacterized protein</fullName>
    </submittedName>
</protein>
<sequence>MVPVRVRIPVGALRRRPESRNSGAESGIRRREGGGNSAGDVELAVPRDRHGIFTPTRCSCRDRSHRRALSPVRVVLLRVAGAAAHVSCSVENECDDQGQAERPRVVVPEETADKSQAGQGQHHPVHSPGDRHPSPRSDHQISMRPRALRNENSSHREPGRVVG</sequence>
<feature type="compositionally biased region" description="Basic and acidic residues" evidence="1">
    <location>
        <begin position="128"/>
        <end position="141"/>
    </location>
</feature>
<proteinExistence type="predicted"/>
<feature type="compositionally biased region" description="Basic and acidic residues" evidence="1">
    <location>
        <begin position="148"/>
        <end position="163"/>
    </location>
</feature>
<evidence type="ECO:0000256" key="1">
    <source>
        <dbReference type="SAM" id="MobiDB-lite"/>
    </source>
</evidence>
<keyword evidence="3" id="KW-1185">Reference proteome</keyword>
<feature type="region of interest" description="Disordered" evidence="1">
    <location>
        <begin position="13"/>
        <end position="48"/>
    </location>
</feature>
<dbReference type="Proteomes" id="UP000321379">
    <property type="component" value="Unassembled WGS sequence"/>
</dbReference>
<feature type="region of interest" description="Disordered" evidence="1">
    <location>
        <begin position="90"/>
        <end position="163"/>
    </location>
</feature>
<comment type="caution">
    <text evidence="2">The sequence shown here is derived from an EMBL/GenBank/DDBJ whole genome shotgun (WGS) entry which is preliminary data.</text>
</comment>
<accession>A0A5C8UVF1</accession>
<evidence type="ECO:0000313" key="3">
    <source>
        <dbReference type="Proteomes" id="UP000321379"/>
    </source>
</evidence>
<evidence type="ECO:0000313" key="2">
    <source>
        <dbReference type="EMBL" id="TXN31596.1"/>
    </source>
</evidence>
<reference evidence="2 3" key="1">
    <citation type="submission" date="2019-08" db="EMBL/GenBank/DDBJ databases">
        <title>Bacterial whole genome sequence for Glaciihabitans sp. CHu50b-6-2.</title>
        <authorList>
            <person name="Jin L."/>
        </authorList>
    </citation>
    <scope>NUCLEOTIDE SEQUENCE [LARGE SCALE GENOMIC DNA]</scope>
    <source>
        <strain evidence="2 3">CHu50b-6-2</strain>
    </source>
</reference>
<dbReference type="AlphaFoldDB" id="A0A5C8UVF1"/>
<dbReference type="EMBL" id="VRMG01000005">
    <property type="protein sequence ID" value="TXN31596.1"/>
    <property type="molecule type" value="Genomic_DNA"/>
</dbReference>
<organism evidence="2 3">
    <name type="scientific">Lacisediminihabitans profunda</name>
    <dbReference type="NCBI Taxonomy" id="2594790"/>
    <lineage>
        <taxon>Bacteria</taxon>
        <taxon>Bacillati</taxon>
        <taxon>Actinomycetota</taxon>
        <taxon>Actinomycetes</taxon>
        <taxon>Micrococcales</taxon>
        <taxon>Microbacteriaceae</taxon>
        <taxon>Lacisediminihabitans</taxon>
    </lineage>
</organism>
<gene>
    <name evidence="2" type="ORF">FVP33_05845</name>
</gene>